<keyword evidence="4" id="KW-1185">Reference proteome</keyword>
<dbReference type="AlphaFoldDB" id="A0AAD5P782"/>
<reference evidence="3" key="1">
    <citation type="journal article" date="2022" name="IScience">
        <title>Evolution of zygomycete secretomes and the origins of terrestrial fungal ecologies.</title>
        <authorList>
            <person name="Chang Y."/>
            <person name="Wang Y."/>
            <person name="Mondo S."/>
            <person name="Ahrendt S."/>
            <person name="Andreopoulos W."/>
            <person name="Barry K."/>
            <person name="Beard J."/>
            <person name="Benny G.L."/>
            <person name="Blankenship S."/>
            <person name="Bonito G."/>
            <person name="Cuomo C."/>
            <person name="Desiro A."/>
            <person name="Gervers K.A."/>
            <person name="Hundley H."/>
            <person name="Kuo A."/>
            <person name="LaButti K."/>
            <person name="Lang B.F."/>
            <person name="Lipzen A."/>
            <person name="O'Donnell K."/>
            <person name="Pangilinan J."/>
            <person name="Reynolds N."/>
            <person name="Sandor L."/>
            <person name="Smith M.E."/>
            <person name="Tsang A."/>
            <person name="Grigoriev I.V."/>
            <person name="Stajich J.E."/>
            <person name="Spatafora J.W."/>
        </authorList>
    </citation>
    <scope>NUCLEOTIDE SEQUENCE</scope>
    <source>
        <strain evidence="3">RSA 2281</strain>
    </source>
</reference>
<feature type="region of interest" description="Disordered" evidence="2">
    <location>
        <begin position="105"/>
        <end position="149"/>
    </location>
</feature>
<comment type="caution">
    <text evidence="3">The sequence shown here is derived from an EMBL/GenBank/DDBJ whole genome shotgun (WGS) entry which is preliminary data.</text>
</comment>
<sequence>MEPTEHNVLLNVAREFLTRLFFDIHKSLSFFSTSGRFSRYDCQVRGFSIIPMNGNPIGNDKIEELFDTDMGEQSFASSSLPLCPPMSYKSDDEFVISRPVIIETEEDNSESDFEDHDGGYDNGSDHNHCDIDRHDEDTDNGGDDEYSAPNEYYDNIRREYLEVETAMQCSRNRQRELQLQIERARRELEEENESFDSSISRYRDIIHPNQRPIFDESLEDGSIDTFLAQVIPYHRRRRTMPKTYADTSYFTRHA</sequence>
<keyword evidence="1" id="KW-0175">Coiled coil</keyword>
<feature type="compositionally biased region" description="Acidic residues" evidence="2">
    <location>
        <begin position="137"/>
        <end position="146"/>
    </location>
</feature>
<organism evidence="3 4">
    <name type="scientific">Phascolomyces articulosus</name>
    <dbReference type="NCBI Taxonomy" id="60185"/>
    <lineage>
        <taxon>Eukaryota</taxon>
        <taxon>Fungi</taxon>
        <taxon>Fungi incertae sedis</taxon>
        <taxon>Mucoromycota</taxon>
        <taxon>Mucoromycotina</taxon>
        <taxon>Mucoromycetes</taxon>
        <taxon>Mucorales</taxon>
        <taxon>Lichtheimiaceae</taxon>
        <taxon>Phascolomyces</taxon>
    </lineage>
</organism>
<proteinExistence type="predicted"/>
<name>A0AAD5P782_9FUNG</name>
<dbReference type="EMBL" id="JAIXMP010000057">
    <property type="protein sequence ID" value="KAI9244681.1"/>
    <property type="molecule type" value="Genomic_DNA"/>
</dbReference>
<reference evidence="3" key="2">
    <citation type="submission" date="2023-02" db="EMBL/GenBank/DDBJ databases">
        <authorList>
            <consortium name="DOE Joint Genome Institute"/>
            <person name="Mondo S.J."/>
            <person name="Chang Y."/>
            <person name="Wang Y."/>
            <person name="Ahrendt S."/>
            <person name="Andreopoulos W."/>
            <person name="Barry K."/>
            <person name="Beard J."/>
            <person name="Benny G.L."/>
            <person name="Blankenship S."/>
            <person name="Bonito G."/>
            <person name="Cuomo C."/>
            <person name="Desiro A."/>
            <person name="Gervers K.A."/>
            <person name="Hundley H."/>
            <person name="Kuo A."/>
            <person name="LaButti K."/>
            <person name="Lang B.F."/>
            <person name="Lipzen A."/>
            <person name="O'Donnell K."/>
            <person name="Pangilinan J."/>
            <person name="Reynolds N."/>
            <person name="Sandor L."/>
            <person name="Smith M.W."/>
            <person name="Tsang A."/>
            <person name="Grigoriev I.V."/>
            <person name="Stajich J.E."/>
            <person name="Spatafora J.W."/>
        </authorList>
    </citation>
    <scope>NUCLEOTIDE SEQUENCE</scope>
    <source>
        <strain evidence="3">RSA 2281</strain>
    </source>
</reference>
<feature type="compositionally biased region" description="Acidic residues" evidence="2">
    <location>
        <begin position="105"/>
        <end position="115"/>
    </location>
</feature>
<feature type="coiled-coil region" evidence="1">
    <location>
        <begin position="167"/>
        <end position="201"/>
    </location>
</feature>
<feature type="compositionally biased region" description="Basic and acidic residues" evidence="2">
    <location>
        <begin position="116"/>
        <end position="136"/>
    </location>
</feature>
<protein>
    <submittedName>
        <fullName evidence="3">Uncharacterized protein</fullName>
    </submittedName>
</protein>
<gene>
    <name evidence="3" type="ORF">BDA99DRAFT_610074</name>
</gene>
<evidence type="ECO:0000313" key="4">
    <source>
        <dbReference type="Proteomes" id="UP001209540"/>
    </source>
</evidence>
<evidence type="ECO:0000256" key="2">
    <source>
        <dbReference type="SAM" id="MobiDB-lite"/>
    </source>
</evidence>
<accession>A0AAD5P782</accession>
<evidence type="ECO:0000256" key="1">
    <source>
        <dbReference type="SAM" id="Coils"/>
    </source>
</evidence>
<dbReference type="Proteomes" id="UP001209540">
    <property type="component" value="Unassembled WGS sequence"/>
</dbReference>
<evidence type="ECO:0000313" key="3">
    <source>
        <dbReference type="EMBL" id="KAI9244681.1"/>
    </source>
</evidence>